<name>A0A8J4FUN1_9CHLO</name>
<dbReference type="PROSITE" id="PS50294">
    <property type="entry name" value="WD_REPEATS_REGION"/>
    <property type="match status" value="1"/>
</dbReference>
<evidence type="ECO:0000259" key="5">
    <source>
        <dbReference type="PROSITE" id="PS50181"/>
    </source>
</evidence>
<evidence type="ECO:0000313" key="7">
    <source>
        <dbReference type="EMBL" id="GIM05373.1"/>
    </source>
</evidence>
<dbReference type="InterPro" id="IPR015943">
    <property type="entry name" value="WD40/YVTN_repeat-like_dom_sf"/>
</dbReference>
<keyword evidence="2" id="KW-0677">Repeat</keyword>
<protein>
    <recommendedName>
        <fullName evidence="5">F-box domain-containing protein</fullName>
    </recommendedName>
</protein>
<dbReference type="PANTHER" id="PTHR19855">
    <property type="entry name" value="WD40 REPEAT PROTEIN 12, 37"/>
    <property type="match status" value="1"/>
</dbReference>
<feature type="compositionally biased region" description="Low complexity" evidence="4">
    <location>
        <begin position="366"/>
        <end position="385"/>
    </location>
</feature>
<feature type="region of interest" description="Disordered" evidence="4">
    <location>
        <begin position="358"/>
        <end position="408"/>
    </location>
</feature>
<dbReference type="InterPro" id="IPR001810">
    <property type="entry name" value="F-box_dom"/>
</dbReference>
<sequence>MISDGDGLRGPATERKIRGTSCGNLDGLHEAPGSIKSEPSFAQDVPTIASLPCGVLSHIFDDLGPRDLASASCVCRAWRRLVALESAANQVWRTFYSARWQLSRACWPLRTAAHTTANSISVSRPISVPGSNSNDVGAGSGSIIGNSDSTCAGASSLSSSSSASSTTPSSSPVMRWQWAYGTKMLRLRSWSGRYCADQVMGHKMAVRAVRLLPACDLMATASLDRTVRLWDLRSGLPLGHSRPHGGTVRCLAMDTELLASGSSDSLVRVWRAQPGGGGGGSGSGCLTEATVPLFSISSKPYILRGHAGPVSCLALDESLVAPEMYCGGGSDSGEVYGGTLFSGSWDCTVRVWRQGAEGSEGDDNGCDFSDGSGGSSSVAGGSSSDETIRGGSGGNRLRRTVEGSESENGGWSCAGVLQYSDWVYCCAVRGDNLLVAAGSEVVVTDAATGRAIRRFADVHDGAAVACLEGCRSGRLLFTASGDGLLLAHDLRMKQGSRVLWHHNAAVTGLAFEDPWVASSSADGCIILQDSEQALAGGGGPQRAFSESCRALHCPAGQPALCLDLSDQWLAAGSENGVVRMWDFTGAAAAAERATAARAARRAAKANRAARQQQHQQMHNRMQHPPPLPQLQLQQQQQRSQGCRNQYHQVADAATAAPPRSLLQSLAEPEESAGAMSRHGKGTAASDAASQAQGRRKGRCRRGGGGTASSGSVVATTTNAAPPRRSGCGGGGSSNRWRHGGANGHSHNGVYFPNFLAPKPPPPMVPTFRYVGNDNGGRVASGGGGGGGSAGQSGMAAIPGSGHLRMQQRPQRQ</sequence>
<proteinExistence type="predicted"/>
<accession>A0A8J4FUN1</accession>
<dbReference type="Pfam" id="PF00400">
    <property type="entry name" value="WD40"/>
    <property type="match status" value="5"/>
</dbReference>
<dbReference type="EMBL" id="BNCQ01000018">
    <property type="protein sequence ID" value="GIM05373.1"/>
    <property type="molecule type" value="Genomic_DNA"/>
</dbReference>
<feature type="compositionally biased region" description="Low complexity" evidence="4">
    <location>
        <begin position="605"/>
        <end position="619"/>
    </location>
</feature>
<comment type="caution">
    <text evidence="6">The sequence shown here is derived from an EMBL/GenBank/DDBJ whole genome shotgun (WGS) entry which is preliminary data.</text>
</comment>
<dbReference type="Pfam" id="PF12937">
    <property type="entry name" value="F-box-like"/>
    <property type="match status" value="1"/>
</dbReference>
<feature type="compositionally biased region" description="Low complexity" evidence="4">
    <location>
        <begin position="708"/>
        <end position="720"/>
    </location>
</feature>
<dbReference type="SUPFAM" id="SSF81383">
    <property type="entry name" value="F-box domain"/>
    <property type="match status" value="1"/>
</dbReference>
<dbReference type="InterPro" id="IPR019775">
    <property type="entry name" value="WD40_repeat_CS"/>
</dbReference>
<feature type="domain" description="F-box" evidence="5">
    <location>
        <begin position="45"/>
        <end position="95"/>
    </location>
</feature>
<feature type="repeat" description="WD" evidence="3">
    <location>
        <begin position="199"/>
        <end position="235"/>
    </location>
</feature>
<dbReference type="EMBL" id="BNCP01000031">
    <property type="protein sequence ID" value="GIL84995.1"/>
    <property type="molecule type" value="Genomic_DNA"/>
</dbReference>
<evidence type="ECO:0000256" key="4">
    <source>
        <dbReference type="SAM" id="MobiDB-lite"/>
    </source>
</evidence>
<keyword evidence="1 3" id="KW-0853">WD repeat</keyword>
<dbReference type="SMART" id="SM00320">
    <property type="entry name" value="WD40"/>
    <property type="match status" value="7"/>
</dbReference>
<dbReference type="InterPro" id="IPR001680">
    <property type="entry name" value="WD40_rpt"/>
</dbReference>
<dbReference type="Proteomes" id="UP000747110">
    <property type="component" value="Unassembled WGS sequence"/>
</dbReference>
<dbReference type="PROSITE" id="PS00678">
    <property type="entry name" value="WD_REPEATS_1"/>
    <property type="match status" value="1"/>
</dbReference>
<dbReference type="PROSITE" id="PS50082">
    <property type="entry name" value="WD_REPEATS_2"/>
    <property type="match status" value="2"/>
</dbReference>
<feature type="region of interest" description="Disordered" evidence="4">
    <location>
        <begin position="598"/>
        <end position="653"/>
    </location>
</feature>
<dbReference type="PROSITE" id="PS50181">
    <property type="entry name" value="FBOX"/>
    <property type="match status" value="1"/>
</dbReference>
<evidence type="ECO:0000313" key="6">
    <source>
        <dbReference type="EMBL" id="GIL84995.1"/>
    </source>
</evidence>
<dbReference type="AlphaFoldDB" id="A0A8J4FUN1"/>
<evidence type="ECO:0000256" key="2">
    <source>
        <dbReference type="ARBA" id="ARBA00022737"/>
    </source>
</evidence>
<evidence type="ECO:0000256" key="3">
    <source>
        <dbReference type="PROSITE-ProRule" id="PRU00221"/>
    </source>
</evidence>
<dbReference type="PRINTS" id="PR00320">
    <property type="entry name" value="GPROTEINBRPT"/>
</dbReference>
<dbReference type="SUPFAM" id="SSF50978">
    <property type="entry name" value="WD40 repeat-like"/>
    <property type="match status" value="1"/>
</dbReference>
<dbReference type="PANTHER" id="PTHR19855:SF11">
    <property type="entry name" value="RIBOSOME BIOGENESIS PROTEIN WDR12"/>
    <property type="match status" value="1"/>
</dbReference>
<dbReference type="Gene3D" id="1.20.1280.50">
    <property type="match status" value="1"/>
</dbReference>
<dbReference type="InterPro" id="IPR036047">
    <property type="entry name" value="F-box-like_dom_sf"/>
</dbReference>
<feature type="repeat" description="WD" evidence="3">
    <location>
        <begin position="241"/>
        <end position="270"/>
    </location>
</feature>
<reference evidence="6" key="1">
    <citation type="journal article" date="2021" name="Proc. Natl. Acad. Sci. U.S.A.">
        <title>Three genomes in the algal genus Volvox reveal the fate of a haploid sex-determining region after a transition to homothallism.</title>
        <authorList>
            <person name="Yamamoto K."/>
            <person name="Hamaji T."/>
            <person name="Kawai-Toyooka H."/>
            <person name="Matsuzaki R."/>
            <person name="Takahashi F."/>
            <person name="Nishimura Y."/>
            <person name="Kawachi M."/>
            <person name="Noguchi H."/>
            <person name="Minakuchi Y."/>
            <person name="Umen J.G."/>
            <person name="Toyoda A."/>
            <person name="Nozaki H."/>
        </authorList>
    </citation>
    <scope>NUCLEOTIDE SEQUENCE</scope>
    <source>
        <strain evidence="7">NIES-3785</strain>
        <strain evidence="6">NIES-3786</strain>
    </source>
</reference>
<dbReference type="Proteomes" id="UP000722791">
    <property type="component" value="Unassembled WGS sequence"/>
</dbReference>
<feature type="compositionally biased region" description="Gly residues" evidence="4">
    <location>
        <begin position="778"/>
        <end position="790"/>
    </location>
</feature>
<dbReference type="OrthoDB" id="190105at2759"/>
<dbReference type="InterPro" id="IPR020472">
    <property type="entry name" value="WD40_PAC1"/>
</dbReference>
<evidence type="ECO:0000256" key="1">
    <source>
        <dbReference type="ARBA" id="ARBA00022574"/>
    </source>
</evidence>
<dbReference type="SMART" id="SM00256">
    <property type="entry name" value="FBOX"/>
    <property type="match status" value="1"/>
</dbReference>
<organism evidence="6 8">
    <name type="scientific">Volvox reticuliferus</name>
    <dbReference type="NCBI Taxonomy" id="1737510"/>
    <lineage>
        <taxon>Eukaryota</taxon>
        <taxon>Viridiplantae</taxon>
        <taxon>Chlorophyta</taxon>
        <taxon>core chlorophytes</taxon>
        <taxon>Chlorophyceae</taxon>
        <taxon>CS clade</taxon>
        <taxon>Chlamydomonadales</taxon>
        <taxon>Volvocaceae</taxon>
        <taxon>Volvox</taxon>
    </lineage>
</organism>
<gene>
    <name evidence="6" type="ORF">Vretifemale_13623</name>
    <name evidence="7" type="ORF">Vretimale_9843</name>
</gene>
<dbReference type="InterPro" id="IPR036322">
    <property type="entry name" value="WD40_repeat_dom_sf"/>
</dbReference>
<feature type="region of interest" description="Disordered" evidence="4">
    <location>
        <begin position="774"/>
        <end position="812"/>
    </location>
</feature>
<evidence type="ECO:0000313" key="8">
    <source>
        <dbReference type="Proteomes" id="UP000747110"/>
    </source>
</evidence>
<feature type="compositionally biased region" description="Polar residues" evidence="4">
    <location>
        <begin position="638"/>
        <end position="647"/>
    </location>
</feature>
<dbReference type="Gene3D" id="2.130.10.10">
    <property type="entry name" value="YVTN repeat-like/Quinoprotein amine dehydrogenase"/>
    <property type="match status" value="3"/>
</dbReference>
<keyword evidence="8" id="KW-1185">Reference proteome</keyword>
<feature type="region of interest" description="Disordered" evidence="4">
    <location>
        <begin position="665"/>
        <end position="741"/>
    </location>
</feature>